<feature type="compositionally biased region" description="Basic and acidic residues" evidence="1">
    <location>
        <begin position="1"/>
        <end position="25"/>
    </location>
</feature>
<evidence type="ECO:0000313" key="2">
    <source>
        <dbReference type="EMBL" id="CAE0358069.1"/>
    </source>
</evidence>
<proteinExistence type="predicted"/>
<sequence length="123" mass="13765">MEKRIVNHKRGDSVSSEESKERADNKPISLKAKRDIRSNLQSKTQSETKSKNDDELLSGVARPSPSLADPISDDKPKAPNDTPFLTHYKKPSLTNTDSNRNIQLLKFCDNQQEDTAGKPKTSE</sequence>
<feature type="region of interest" description="Disordered" evidence="1">
    <location>
        <begin position="1"/>
        <end position="100"/>
    </location>
</feature>
<name>A0A7S3JMU8_9SPIT</name>
<gene>
    <name evidence="2" type="ORF">EHAR0213_LOCUS16989</name>
</gene>
<reference evidence="2" key="1">
    <citation type="submission" date="2021-01" db="EMBL/GenBank/DDBJ databases">
        <authorList>
            <person name="Corre E."/>
            <person name="Pelletier E."/>
            <person name="Niang G."/>
            <person name="Scheremetjew M."/>
            <person name="Finn R."/>
            <person name="Kale V."/>
            <person name="Holt S."/>
            <person name="Cochrane G."/>
            <person name="Meng A."/>
            <person name="Brown T."/>
            <person name="Cohen L."/>
        </authorList>
    </citation>
    <scope>NUCLEOTIDE SEQUENCE</scope>
    <source>
        <strain evidence="2">FSP1.4</strain>
    </source>
</reference>
<evidence type="ECO:0000256" key="1">
    <source>
        <dbReference type="SAM" id="MobiDB-lite"/>
    </source>
</evidence>
<protein>
    <submittedName>
        <fullName evidence="2">Uncharacterized protein</fullName>
    </submittedName>
</protein>
<dbReference type="EMBL" id="HBII01040515">
    <property type="protein sequence ID" value="CAE0358069.1"/>
    <property type="molecule type" value="Transcribed_RNA"/>
</dbReference>
<accession>A0A7S3JMU8</accession>
<organism evidence="2">
    <name type="scientific">Euplotes harpa</name>
    <dbReference type="NCBI Taxonomy" id="151035"/>
    <lineage>
        <taxon>Eukaryota</taxon>
        <taxon>Sar</taxon>
        <taxon>Alveolata</taxon>
        <taxon>Ciliophora</taxon>
        <taxon>Intramacronucleata</taxon>
        <taxon>Spirotrichea</taxon>
        <taxon>Hypotrichia</taxon>
        <taxon>Euplotida</taxon>
        <taxon>Euplotidae</taxon>
        <taxon>Euplotes</taxon>
    </lineage>
</organism>
<dbReference type="AlphaFoldDB" id="A0A7S3JMU8"/>